<gene>
    <name evidence="1" type="ORF">GLO26_04775</name>
</gene>
<evidence type="ECO:0000313" key="2">
    <source>
        <dbReference type="Proteomes" id="UP000638836"/>
    </source>
</evidence>
<reference evidence="1 2" key="1">
    <citation type="journal article" date="2020" name="Microorganisms">
        <title>New Insight into Antimicrobial Compounds from Food and Marine-Sourced Carnobacterium Species through Phenotype and Genome Analyses.</title>
        <authorList>
            <person name="Begrem S."/>
            <person name="Ivaniuk F."/>
            <person name="Gigout-Chevalier F."/>
            <person name="Kolypczuk L."/>
            <person name="Bonnetot S."/>
            <person name="Leroi F."/>
            <person name="Grovel O."/>
            <person name="Delbarre-Ladrat C."/>
            <person name="Passerini D."/>
        </authorList>
    </citation>
    <scope>NUCLEOTIDE SEQUENCE [LARGE SCALE GENOMIC DNA]</scope>
    <source>
        <strain evidence="1 2">MIP2551</strain>
    </source>
</reference>
<dbReference type="EMBL" id="WNJQ01000003">
    <property type="protein sequence ID" value="MBC9825145.1"/>
    <property type="molecule type" value="Genomic_DNA"/>
</dbReference>
<dbReference type="RefSeq" id="WP_023177337.1">
    <property type="nucleotide sequence ID" value="NZ_WNJQ01000003.1"/>
</dbReference>
<keyword evidence="2" id="KW-1185">Reference proteome</keyword>
<name>A0ABR7TCF1_9LACT</name>
<sequence length="79" mass="9276">MKMVLEEIEGDLARFIPDEGASFHVKKSLLPEKYQIGEVYEVTISEGQVSMIEPLKEETQERLAKMRQKRKKLLNKRKK</sequence>
<dbReference type="Proteomes" id="UP000638836">
    <property type="component" value="Unassembled WGS sequence"/>
</dbReference>
<evidence type="ECO:0000313" key="1">
    <source>
        <dbReference type="EMBL" id="MBC9825145.1"/>
    </source>
</evidence>
<dbReference type="Pfam" id="PF11213">
    <property type="entry name" value="DUF3006"/>
    <property type="match status" value="1"/>
</dbReference>
<dbReference type="InterPro" id="IPR021377">
    <property type="entry name" value="DUF3006"/>
</dbReference>
<organism evidence="1 2">
    <name type="scientific">Carnobacterium inhibens</name>
    <dbReference type="NCBI Taxonomy" id="147709"/>
    <lineage>
        <taxon>Bacteria</taxon>
        <taxon>Bacillati</taxon>
        <taxon>Bacillota</taxon>
        <taxon>Bacilli</taxon>
        <taxon>Lactobacillales</taxon>
        <taxon>Carnobacteriaceae</taxon>
        <taxon>Carnobacterium</taxon>
    </lineage>
</organism>
<proteinExistence type="predicted"/>
<protein>
    <submittedName>
        <fullName evidence="1">DUF3006 family protein</fullName>
    </submittedName>
</protein>
<accession>A0ABR7TCF1</accession>
<comment type="caution">
    <text evidence="1">The sequence shown here is derived from an EMBL/GenBank/DDBJ whole genome shotgun (WGS) entry which is preliminary data.</text>
</comment>